<organism evidence="2 3">
    <name type="scientific">Aeromonas sobria</name>
    <dbReference type="NCBI Taxonomy" id="646"/>
    <lineage>
        <taxon>Bacteria</taxon>
        <taxon>Pseudomonadati</taxon>
        <taxon>Pseudomonadota</taxon>
        <taxon>Gammaproteobacteria</taxon>
        <taxon>Aeromonadales</taxon>
        <taxon>Aeromonadaceae</taxon>
        <taxon>Aeromonas</taxon>
    </lineage>
</organism>
<reference evidence="2 3" key="1">
    <citation type="journal article" date="2017" name="Front. Microbiol.">
        <title>Strong Genomic and Phenotypic Heterogeneity in the Aeromonas sobria Species Complex.</title>
        <authorList>
            <person name="Gauthier J."/>
            <person name="Vincent A.T."/>
            <person name="Charette S.J."/>
            <person name="Derome N."/>
        </authorList>
    </citation>
    <scope>NUCLEOTIDE SEQUENCE [LARGE SCALE GENOMIC DNA]</scope>
    <source>
        <strain evidence="2 3">JF2635</strain>
    </source>
</reference>
<dbReference type="SUPFAM" id="SSF47413">
    <property type="entry name" value="lambda repressor-like DNA-binding domains"/>
    <property type="match status" value="1"/>
</dbReference>
<name>A0A2N3J1R2_AERSO</name>
<comment type="caution">
    <text evidence="2">The sequence shown here is derived from an EMBL/GenBank/DDBJ whole genome shotgun (WGS) entry which is preliminary data.</text>
</comment>
<evidence type="ECO:0000313" key="3">
    <source>
        <dbReference type="Proteomes" id="UP000233526"/>
    </source>
</evidence>
<dbReference type="Pfam" id="PF01381">
    <property type="entry name" value="HTH_3"/>
    <property type="match status" value="1"/>
</dbReference>
<dbReference type="CDD" id="cd00093">
    <property type="entry name" value="HTH_XRE"/>
    <property type="match status" value="1"/>
</dbReference>
<dbReference type="InterPro" id="IPR001387">
    <property type="entry name" value="Cro/C1-type_HTH"/>
</dbReference>
<dbReference type="EMBL" id="LJZX01000030">
    <property type="protein sequence ID" value="PKQ79589.1"/>
    <property type="molecule type" value="Genomic_DNA"/>
</dbReference>
<dbReference type="AlphaFoldDB" id="A0A2N3J1R2"/>
<feature type="domain" description="HTH cro/C1-type" evidence="1">
    <location>
        <begin position="7"/>
        <end position="62"/>
    </location>
</feature>
<evidence type="ECO:0000313" key="2">
    <source>
        <dbReference type="EMBL" id="PKQ79589.1"/>
    </source>
</evidence>
<accession>A0A2N3J1R2</accession>
<evidence type="ECO:0000259" key="1">
    <source>
        <dbReference type="PROSITE" id="PS50943"/>
    </source>
</evidence>
<dbReference type="GO" id="GO:0003677">
    <property type="term" value="F:DNA binding"/>
    <property type="evidence" value="ECO:0007669"/>
    <property type="project" value="InterPro"/>
</dbReference>
<sequence>MDSKTLIQAYMRTKKLTQYQQVAAELGFTKSHISSLTTGKVQLTDATAKKIAEEIGLDVQEVLLSLAAVRETDPELKQAWYEILARYSKSTGTAVALAVAMFLSPSHGPDNTAHNVYYVKCNILFPVTTN</sequence>
<proteinExistence type="predicted"/>
<dbReference type="Gene3D" id="1.10.260.40">
    <property type="entry name" value="lambda repressor-like DNA-binding domains"/>
    <property type="match status" value="1"/>
</dbReference>
<dbReference type="RefSeq" id="WP_101317094.1">
    <property type="nucleotide sequence ID" value="NZ_CAWNSS010000030.1"/>
</dbReference>
<dbReference type="SMART" id="SM00530">
    <property type="entry name" value="HTH_XRE"/>
    <property type="match status" value="1"/>
</dbReference>
<gene>
    <name evidence="2" type="ORF">AOX56_13500</name>
</gene>
<dbReference type="PROSITE" id="PS50943">
    <property type="entry name" value="HTH_CROC1"/>
    <property type="match status" value="1"/>
</dbReference>
<protein>
    <recommendedName>
        <fullName evidence="1">HTH cro/C1-type domain-containing protein</fullName>
    </recommendedName>
</protein>
<dbReference type="Proteomes" id="UP000233526">
    <property type="component" value="Unassembled WGS sequence"/>
</dbReference>
<dbReference type="InterPro" id="IPR010982">
    <property type="entry name" value="Lambda_DNA-bd_dom_sf"/>
</dbReference>